<sequence length="1164" mass="128747">MTSNSSPPELPPVLALLRNTPPGALYSLVDKSNLLEGALECLRSPITGAEWSADGTSLTIDLYARHRLTLAVAGERLETECSCRGWAPVRQCPHVAAAWAILKRLVSPGALSQIRFNEGHLQDVARLVGLDQASTDSPQRPAPRPVVRTRYPHVTLTATASEMKKTVSRPYRLVLEEGNGQLWGSVRCGDLPLYNWTSAPADLQKFQSRHYFFEPTISYLHDFSTLSGNYSIVLRRKNGEEVALTYQDTSPLSACVTFAIDGGAVTVTRGFADDTALGEGARIMGECLFDPAAGTIRPVIGIGAWGLWESVQDEILAAGELSDEKVRRFRGGVTVSASLFNHAALRIHPERIPEFAACCRFLADGVPAEPSATAGAAYFLEILSDLESETIRLAPMGDAGGFSFPFSGEMFWLLDPARRSVLSQPLKTKKRLTAIIEGCFPALEASSASARAATIRRALASPDFIKRKVKSEASRLIAAFVKNCAEPVLLLHAAGDGWRFTADERKAQVRLIETIYRLFGIDPFVSSDLPGGMELPRSGFLPRLGELAATLQTAGFGLRFRGEPLTTGSWNFFVEASRHAIDWFELNPEIRCNGELLAEEDILAVLEGGVLRQGNACYLLDDEQRRILQLLFGGTAGKGKGKGKKRRKSEPVRIPRLQILDWLELRAHGVTLRLPVEDERLLANLTRLERIPERRLPAGLKTMLRPYQHEGYEWLSFLYEHRFGACLADDMGLGKTVQTIAFLGGIAEGQIDSAAVAGTPHLIVVPPSLLFNWESELARFYPALRIVSYTGPRRTLDFSAADIVLTSYGILQRDIETLETLPFNVVIFDEAQQVKNIQTATTGAARRINGRFKLALTGTPMENHLGEYFAIMDLCVPGLLGPYQEFRRRIDIRGTGGIDTLIRRTRPFVLRRSKQMIADELPPRIEMDLYLELTPKQRALYQRTVEEVRGAVDEAFRAKAAGQARMIALTAILRLRQICLSAALVTAGVKGESPKQECLADNLLELRDEGHSALVFSQFTSYLDLVEEGLKQRGLATLRLDGSTPVPRRKELVRQFQQSEEPLVFLISLKAGGKGLNLTRATYVYHLDPWWNPAVENQASDRAHRIGQTAQVTVNRLLMRHTVEEKMMALKERKLKLYRALLDDTAGAGGVSLSKEDFDFLLAP</sequence>
<dbReference type="EMBL" id="CP000698">
    <property type="protein sequence ID" value="ABQ28545.1"/>
    <property type="molecule type" value="Genomic_DNA"/>
</dbReference>
<evidence type="ECO:0000259" key="5">
    <source>
        <dbReference type="PROSITE" id="PS51194"/>
    </source>
</evidence>
<keyword evidence="1" id="KW-0378">Hydrolase</keyword>
<dbReference type="InterPro" id="IPR007527">
    <property type="entry name" value="Znf_SWIM"/>
</dbReference>
<reference evidence="6 7" key="1">
    <citation type="submission" date="2007-05" db="EMBL/GenBank/DDBJ databases">
        <title>Complete sequence of Geobacter uraniireducens Rf4.</title>
        <authorList>
            <consortium name="US DOE Joint Genome Institute"/>
            <person name="Copeland A."/>
            <person name="Lucas S."/>
            <person name="Lapidus A."/>
            <person name="Barry K."/>
            <person name="Detter J.C."/>
            <person name="Glavina del Rio T."/>
            <person name="Hammon N."/>
            <person name="Israni S."/>
            <person name="Dalin E."/>
            <person name="Tice H."/>
            <person name="Pitluck S."/>
            <person name="Chertkov O."/>
            <person name="Brettin T."/>
            <person name="Bruce D."/>
            <person name="Han C."/>
            <person name="Schmutz J."/>
            <person name="Larimer F."/>
            <person name="Land M."/>
            <person name="Hauser L."/>
            <person name="Kyrpides N."/>
            <person name="Mikhailova N."/>
            <person name="Shelobolina E."/>
            <person name="Aklujkar M."/>
            <person name="Lovley D."/>
            <person name="Richardson P."/>
        </authorList>
    </citation>
    <scope>NUCLEOTIDE SEQUENCE [LARGE SCALE GENOMIC DNA]</scope>
    <source>
        <strain evidence="6 7">Rf4</strain>
    </source>
</reference>
<feature type="domain" description="Helicase C-terminal" evidence="5">
    <location>
        <begin position="998"/>
        <end position="1159"/>
    </location>
</feature>
<dbReference type="GO" id="GO:0005524">
    <property type="term" value="F:ATP binding"/>
    <property type="evidence" value="ECO:0007669"/>
    <property type="project" value="InterPro"/>
</dbReference>
<organism evidence="6 7">
    <name type="scientific">Geotalea uraniireducens (strain Rf4)</name>
    <name type="common">Geobacter uraniireducens</name>
    <dbReference type="NCBI Taxonomy" id="351605"/>
    <lineage>
        <taxon>Bacteria</taxon>
        <taxon>Pseudomonadati</taxon>
        <taxon>Thermodesulfobacteriota</taxon>
        <taxon>Desulfuromonadia</taxon>
        <taxon>Geobacterales</taxon>
        <taxon>Geobacteraceae</taxon>
        <taxon>Geotalea</taxon>
    </lineage>
</organism>
<dbReference type="SMART" id="SM00487">
    <property type="entry name" value="DEXDc"/>
    <property type="match status" value="1"/>
</dbReference>
<name>A5G9S7_GEOUR</name>
<dbReference type="SUPFAM" id="SSF52540">
    <property type="entry name" value="P-loop containing nucleoside triphosphate hydrolases"/>
    <property type="match status" value="2"/>
</dbReference>
<protein>
    <submittedName>
        <fullName evidence="6">Non-specific serine/threonine protein kinase</fullName>
        <ecNumber evidence="6">2.7.11.1</ecNumber>
    </submittedName>
</protein>
<dbReference type="PANTHER" id="PTHR10799">
    <property type="entry name" value="SNF2/RAD54 HELICASE FAMILY"/>
    <property type="match status" value="1"/>
</dbReference>
<keyword evidence="6" id="KW-0808">Transferase</keyword>
<dbReference type="InterPro" id="IPR038718">
    <property type="entry name" value="SNF2-like_sf"/>
</dbReference>
<feature type="domain" description="Helicase ATP-binding" evidence="4">
    <location>
        <begin position="716"/>
        <end position="878"/>
    </location>
</feature>
<keyword evidence="6" id="KW-0723">Serine/threonine-protein kinase</keyword>
<dbReference type="PROSITE" id="PS51192">
    <property type="entry name" value="HELICASE_ATP_BIND_1"/>
    <property type="match status" value="1"/>
</dbReference>
<dbReference type="CDD" id="cd18793">
    <property type="entry name" value="SF2_C_SNF"/>
    <property type="match status" value="1"/>
</dbReference>
<evidence type="ECO:0000256" key="1">
    <source>
        <dbReference type="ARBA" id="ARBA00022801"/>
    </source>
</evidence>
<dbReference type="Pfam" id="PF00176">
    <property type="entry name" value="SNF2-rel_dom"/>
    <property type="match status" value="1"/>
</dbReference>
<evidence type="ECO:0000256" key="2">
    <source>
        <dbReference type="PROSITE-ProRule" id="PRU00325"/>
    </source>
</evidence>
<evidence type="ECO:0000313" key="6">
    <source>
        <dbReference type="EMBL" id="ABQ28545.1"/>
    </source>
</evidence>
<dbReference type="AlphaFoldDB" id="A5G9S7"/>
<dbReference type="KEGG" id="gur:Gura_4402"/>
<dbReference type="SMART" id="SM00490">
    <property type="entry name" value="HELICc"/>
    <property type="match status" value="1"/>
</dbReference>
<dbReference type="GO" id="GO:0016787">
    <property type="term" value="F:hydrolase activity"/>
    <property type="evidence" value="ECO:0007669"/>
    <property type="project" value="UniProtKB-KW"/>
</dbReference>
<dbReference type="InterPro" id="IPR027417">
    <property type="entry name" value="P-loop_NTPase"/>
</dbReference>
<dbReference type="Gene3D" id="3.40.50.300">
    <property type="entry name" value="P-loop containing nucleotide triphosphate hydrolases"/>
    <property type="match status" value="1"/>
</dbReference>
<keyword evidence="2" id="KW-0862">Zinc</keyword>
<dbReference type="STRING" id="351605.Gura_4402"/>
<dbReference type="PROSITE" id="PS50966">
    <property type="entry name" value="ZF_SWIM"/>
    <property type="match status" value="1"/>
</dbReference>
<dbReference type="GO" id="GO:0008270">
    <property type="term" value="F:zinc ion binding"/>
    <property type="evidence" value="ECO:0007669"/>
    <property type="project" value="UniProtKB-KW"/>
</dbReference>
<dbReference type="Proteomes" id="UP000006695">
    <property type="component" value="Chromosome"/>
</dbReference>
<accession>A5G9S7</accession>
<dbReference type="GO" id="GO:0004674">
    <property type="term" value="F:protein serine/threonine kinase activity"/>
    <property type="evidence" value="ECO:0007669"/>
    <property type="project" value="UniProtKB-KW"/>
</dbReference>
<proteinExistence type="predicted"/>
<evidence type="ECO:0000259" key="4">
    <source>
        <dbReference type="PROSITE" id="PS51192"/>
    </source>
</evidence>
<keyword evidence="6" id="KW-0418">Kinase</keyword>
<dbReference type="InterPro" id="IPR014001">
    <property type="entry name" value="Helicase_ATP-bd"/>
</dbReference>
<dbReference type="EC" id="2.7.11.1" evidence="6"/>
<dbReference type="Gene3D" id="3.40.50.10810">
    <property type="entry name" value="Tandem AAA-ATPase domain"/>
    <property type="match status" value="1"/>
</dbReference>
<feature type="domain" description="SWIM-type" evidence="3">
    <location>
        <begin position="66"/>
        <end position="103"/>
    </location>
</feature>
<keyword evidence="2" id="KW-0479">Metal-binding</keyword>
<dbReference type="InterPro" id="IPR049730">
    <property type="entry name" value="SNF2/RAD54-like_C"/>
</dbReference>
<evidence type="ECO:0000313" key="7">
    <source>
        <dbReference type="Proteomes" id="UP000006695"/>
    </source>
</evidence>
<dbReference type="OrthoDB" id="18878at2"/>
<dbReference type="InterPro" id="IPR001650">
    <property type="entry name" value="Helicase_C-like"/>
</dbReference>
<gene>
    <name evidence="6" type="ordered locus">Gura_4402</name>
</gene>
<dbReference type="Pfam" id="PF00271">
    <property type="entry name" value="Helicase_C"/>
    <property type="match status" value="1"/>
</dbReference>
<keyword evidence="2" id="KW-0863">Zinc-finger</keyword>
<evidence type="ECO:0000259" key="3">
    <source>
        <dbReference type="PROSITE" id="PS50966"/>
    </source>
</evidence>
<keyword evidence="7" id="KW-1185">Reference proteome</keyword>
<dbReference type="RefSeq" id="WP_011941171.1">
    <property type="nucleotide sequence ID" value="NC_009483.1"/>
</dbReference>
<dbReference type="PROSITE" id="PS51194">
    <property type="entry name" value="HELICASE_CTER"/>
    <property type="match status" value="1"/>
</dbReference>
<dbReference type="InterPro" id="IPR000330">
    <property type="entry name" value="SNF2_N"/>
</dbReference>
<dbReference type="HOGENOM" id="CLU_008393_0_0_7"/>